<dbReference type="Gene3D" id="3.30.559.10">
    <property type="entry name" value="Chloramphenicol acetyltransferase-like domain"/>
    <property type="match status" value="2"/>
</dbReference>
<evidence type="ECO:0000256" key="4">
    <source>
        <dbReference type="SAM" id="MobiDB-lite"/>
    </source>
</evidence>
<dbReference type="InterPro" id="IPR042099">
    <property type="entry name" value="ANL_N_sf"/>
</dbReference>
<dbReference type="CDD" id="cd05930">
    <property type="entry name" value="A_NRPS"/>
    <property type="match status" value="1"/>
</dbReference>
<feature type="domain" description="Carrier" evidence="5">
    <location>
        <begin position="1534"/>
        <end position="1609"/>
    </location>
</feature>
<dbReference type="PANTHER" id="PTHR45527">
    <property type="entry name" value="NONRIBOSOMAL PEPTIDE SYNTHETASE"/>
    <property type="match status" value="1"/>
</dbReference>
<evidence type="ECO:0000313" key="7">
    <source>
        <dbReference type="Proteomes" id="UP001519332"/>
    </source>
</evidence>
<dbReference type="InterPro" id="IPR009081">
    <property type="entry name" value="PP-bd_ACP"/>
</dbReference>
<dbReference type="EMBL" id="JAGINW010000001">
    <property type="protein sequence ID" value="MBP2328528.1"/>
    <property type="molecule type" value="Genomic_DNA"/>
</dbReference>
<dbReference type="Proteomes" id="UP001519332">
    <property type="component" value="Unassembled WGS sequence"/>
</dbReference>
<dbReference type="InterPro" id="IPR020845">
    <property type="entry name" value="AMP-binding_CS"/>
</dbReference>
<dbReference type="InterPro" id="IPR036736">
    <property type="entry name" value="ACP-like_sf"/>
</dbReference>
<dbReference type="InterPro" id="IPR045851">
    <property type="entry name" value="AMP-bd_C_sf"/>
</dbReference>
<reference evidence="6 7" key="1">
    <citation type="submission" date="2021-03" db="EMBL/GenBank/DDBJ databases">
        <title>Sequencing the genomes of 1000 actinobacteria strains.</title>
        <authorList>
            <person name="Klenk H.-P."/>
        </authorList>
    </citation>
    <scope>NUCLEOTIDE SEQUENCE [LARGE SCALE GENOMIC DNA]</scope>
    <source>
        <strain evidence="6 7">DSM 46670</strain>
    </source>
</reference>
<sequence length="1628" mass="176541">MADVSQRIAPLSYQQERMYLFEGFDSSASANNLAFVHWIDGELDRPALNAAVAELHRRHEILRTRYPDGASQWVSTPDDYRLPFGDLSAGADPDSEVRRLLDKSVNHPFDLAAEAPVRWTLYALGPGRHALTLVLHHIAFDAWSKAIIDTELSALYQAFHSGAEPPPAQAATRYADYAIAQRGRTEQDLRADLDQWVQAMAGAPSTLRLPFDRPARADTGFTGHPHHAPIPAPLMHEVERLGGRARASAFMVLLAAFAGLLAKRGGQRDMVIGVPTAGRSELDLEPLIGCFVDTVPFRIRLAGLDTFADLLSHVRDVTLDTHDRPQVPLARLVAALRPDREPGREPLVQVVFQVNNAPAEALRLTGLTVTGQARTPTSTDVDLTLTVGDGHDGPSGQWQYKTELFDAGTIEDLRQDFQRILEQVVEDPTVPLADLLGAVDTVDLPPSVGEQAVDRTAPRTPTERLAAQIWAEILEVADAADIAAEDSFFDLGGHSLTAGQVVARIGELVPTLSTRGMLRDVLRYPVLAEFAAVLADRMSEAVITAGPATGAPAGRIPVISRQNPLPLSLGQKRLWFLDQFVADSTEYFVPMAVRVRGELDIPALTAALREIVDRHEVLRTSVVLRDDEPVGLVRPAETLTVELVDPDPALLATADGLTRVAAAEGFRPFDLEHGLPIRASLLCLGEHDHVLCLTVHHMVFDGWSSGIFFDELEILYGAFAAGLPSPLPPVRVQYADVAAFQEACQHGPEFAAKLDFWRAELDGATPFELSPDLPRPPRRTAPGALVQFTIDETVTGRLERMATRHGATLFMALLTAWQTLLYRHSGRTDLTLGTTAAERQVTESEQLIGLFINMLVLRGDLSGNPSFAELLARTRDRTIDAYANQDVPFDRLVAELVGERDLSRTPLFQVMIKLSNVRQRETVLPGLTIEPLPGPPIPAKYDIEIDFTRHETGTGGMTAVLRYDTGLYLPATIDRLIRHLTALLGAVTADPATPIDLLDLAGPDERATVRELTARRPVDVPDRRLHQLVEDQVARAPAAVAVVDDECELTYAELDAWANRIAVLLREHGVGPDMPVGVMLDRSAGMVAALLGVLKAGGAYLPIETDTPRARIAQLLSDGPAPVCLVSAAHASLVMAAGGHPLALPERDGPAAAPAVAVYPDNLAAVYYTSGSTGRPKGVACTHAGWVNRMCWMQQHHPLRPGETVLHKTTLTFDDAAVEIFWPLMAGARVAMLGPGLHRDPRAIADAAVRHRAVHVQFVPSMLDLFLETLTDADTAGLSELRSVLSSGEALRPALVRRFGDRFGDRVILDNTWGATEVSIDSTCRVCLSEDGAAGAAKSVSIGVPIDNNEVLVLDQRLEQLPVGVSGELFIAGAGLARGYVGDPRRTAEVFLPHPYLAGERIYRTGDWGRLGADGALTFLSRRDDQVKVRGVRVELGEVEHALRVHPSVADAAVIAWEAVPGDKRLAAYVVIRAGTTCSPRLLTEHARELLPGYAVPGSVLIVDALPRHANGKLDRRGLPAPEIRDEQGEPPVAPRTSAERIVTEIWASVLGVENLGVNDDFFAEGGHSLLATRAIGRMRQAFTTALPLTLMFECPTPARAAAMVEEILLAEIAELTDEQAHELLSQQ</sequence>
<dbReference type="InterPro" id="IPR025110">
    <property type="entry name" value="AMP-bd_C"/>
</dbReference>
<dbReference type="Gene3D" id="3.30.300.30">
    <property type="match status" value="1"/>
</dbReference>
<evidence type="ECO:0000256" key="2">
    <source>
        <dbReference type="ARBA" id="ARBA00022450"/>
    </source>
</evidence>
<evidence type="ECO:0000259" key="5">
    <source>
        <dbReference type="PROSITE" id="PS50075"/>
    </source>
</evidence>
<dbReference type="Pfam" id="PF00550">
    <property type="entry name" value="PP-binding"/>
    <property type="match status" value="2"/>
</dbReference>
<dbReference type="Gene3D" id="3.30.559.30">
    <property type="entry name" value="Nonribosomal peptide synthetase, condensation domain"/>
    <property type="match status" value="2"/>
</dbReference>
<evidence type="ECO:0000313" key="6">
    <source>
        <dbReference type="EMBL" id="MBP2328528.1"/>
    </source>
</evidence>
<dbReference type="Gene3D" id="3.40.50.12780">
    <property type="entry name" value="N-terminal domain of ligase-like"/>
    <property type="match status" value="1"/>
</dbReference>
<dbReference type="InterPro" id="IPR000873">
    <property type="entry name" value="AMP-dep_synth/lig_dom"/>
</dbReference>
<dbReference type="SUPFAM" id="SSF52777">
    <property type="entry name" value="CoA-dependent acyltransferases"/>
    <property type="match status" value="4"/>
</dbReference>
<keyword evidence="7" id="KW-1185">Reference proteome</keyword>
<evidence type="ECO:0000256" key="3">
    <source>
        <dbReference type="ARBA" id="ARBA00022553"/>
    </source>
</evidence>
<proteinExistence type="predicted"/>
<dbReference type="InterPro" id="IPR023213">
    <property type="entry name" value="CAT-like_dom_sf"/>
</dbReference>
<dbReference type="Pfam" id="PF13193">
    <property type="entry name" value="AMP-binding_C"/>
    <property type="match status" value="1"/>
</dbReference>
<dbReference type="SUPFAM" id="SSF56801">
    <property type="entry name" value="Acetyl-CoA synthetase-like"/>
    <property type="match status" value="1"/>
</dbReference>
<feature type="region of interest" description="Disordered" evidence="4">
    <location>
        <begin position="1514"/>
        <end position="1537"/>
    </location>
</feature>
<dbReference type="Gene3D" id="1.10.1200.10">
    <property type="entry name" value="ACP-like"/>
    <property type="match status" value="2"/>
</dbReference>
<dbReference type="PROSITE" id="PS00455">
    <property type="entry name" value="AMP_BINDING"/>
    <property type="match status" value="1"/>
</dbReference>
<organism evidence="6 7">
    <name type="scientific">Kibdelosporangium banguiense</name>
    <dbReference type="NCBI Taxonomy" id="1365924"/>
    <lineage>
        <taxon>Bacteria</taxon>
        <taxon>Bacillati</taxon>
        <taxon>Actinomycetota</taxon>
        <taxon>Actinomycetes</taxon>
        <taxon>Pseudonocardiales</taxon>
        <taxon>Pseudonocardiaceae</taxon>
        <taxon>Kibdelosporangium</taxon>
    </lineage>
</organism>
<dbReference type="RefSeq" id="WP_209645505.1">
    <property type="nucleotide sequence ID" value="NZ_JAGINW010000001.1"/>
</dbReference>
<dbReference type="SMART" id="SM00823">
    <property type="entry name" value="PKS_PP"/>
    <property type="match status" value="2"/>
</dbReference>
<feature type="domain" description="Carrier" evidence="5">
    <location>
        <begin position="460"/>
        <end position="538"/>
    </location>
</feature>
<keyword evidence="3" id="KW-0597">Phosphoprotein</keyword>
<protein>
    <submittedName>
        <fullName evidence="6">Amino acid adenylation domain-containing protein</fullName>
    </submittedName>
</protein>
<dbReference type="NCBIfam" id="TIGR01733">
    <property type="entry name" value="AA-adenyl-dom"/>
    <property type="match status" value="1"/>
</dbReference>
<feature type="compositionally biased region" description="Basic and acidic residues" evidence="4">
    <location>
        <begin position="1514"/>
        <end position="1528"/>
    </location>
</feature>
<dbReference type="InterPro" id="IPR010071">
    <property type="entry name" value="AA_adenyl_dom"/>
</dbReference>
<dbReference type="CDD" id="cd19531">
    <property type="entry name" value="LCL_NRPS-like"/>
    <property type="match status" value="2"/>
</dbReference>
<name>A0ABS4TVX9_9PSEU</name>
<dbReference type="SUPFAM" id="SSF47336">
    <property type="entry name" value="ACP-like"/>
    <property type="match status" value="2"/>
</dbReference>
<dbReference type="PANTHER" id="PTHR45527:SF1">
    <property type="entry name" value="FATTY ACID SYNTHASE"/>
    <property type="match status" value="1"/>
</dbReference>
<accession>A0ABS4TVX9</accession>
<comment type="cofactor">
    <cofactor evidence="1">
        <name>pantetheine 4'-phosphate</name>
        <dbReference type="ChEBI" id="CHEBI:47942"/>
    </cofactor>
</comment>
<dbReference type="InterPro" id="IPR020806">
    <property type="entry name" value="PKS_PP-bd"/>
</dbReference>
<gene>
    <name evidence="6" type="ORF">JOF56_008913</name>
</gene>
<evidence type="ECO:0000256" key="1">
    <source>
        <dbReference type="ARBA" id="ARBA00001957"/>
    </source>
</evidence>
<dbReference type="PROSITE" id="PS50075">
    <property type="entry name" value="CARRIER"/>
    <property type="match status" value="2"/>
</dbReference>
<keyword evidence="2" id="KW-0596">Phosphopantetheine</keyword>
<dbReference type="Pfam" id="PF00501">
    <property type="entry name" value="AMP-binding"/>
    <property type="match status" value="1"/>
</dbReference>
<dbReference type="Pfam" id="PF00668">
    <property type="entry name" value="Condensation"/>
    <property type="match status" value="2"/>
</dbReference>
<comment type="caution">
    <text evidence="6">The sequence shown here is derived from an EMBL/GenBank/DDBJ whole genome shotgun (WGS) entry which is preliminary data.</text>
</comment>
<dbReference type="InterPro" id="IPR001242">
    <property type="entry name" value="Condensation_dom"/>
</dbReference>